<evidence type="ECO:0000313" key="3">
    <source>
        <dbReference type="Proteomes" id="UP001519654"/>
    </source>
</evidence>
<keyword evidence="1" id="KW-1133">Transmembrane helix</keyword>
<dbReference type="Proteomes" id="UP001519654">
    <property type="component" value="Unassembled WGS sequence"/>
</dbReference>
<keyword evidence="1" id="KW-0472">Membrane</keyword>
<name>A0ABS5YVH9_9ACTN</name>
<feature type="transmembrane region" description="Helical" evidence="1">
    <location>
        <begin position="386"/>
        <end position="411"/>
    </location>
</feature>
<feature type="transmembrane region" description="Helical" evidence="1">
    <location>
        <begin position="295"/>
        <end position="322"/>
    </location>
</feature>
<feature type="transmembrane region" description="Helical" evidence="1">
    <location>
        <begin position="76"/>
        <end position="98"/>
    </location>
</feature>
<feature type="transmembrane region" description="Helical" evidence="1">
    <location>
        <begin position="423"/>
        <end position="447"/>
    </location>
</feature>
<sequence length="525" mass="53931">MTGTGQIIRLILRRDRIILPLWAVLLGLVPAGYVASFESLFPTDAERIDYATVSASNAGFVTLYGPLHGSSLGELVAWRAGFLPVIAAICALLTVVRHTRADEDAGRTELIGAAAVGRYAQLAAAVITTCAGGVLLGVVQTAAMVGQGLPVEGSLAFGAEMILTVFVFAGVAAITAQLTSGARGARSIALAVLAVAFALRVGGDTSAIGDGSTSWLSWLSPIGWVQHLFPYGVNSWWPALLALAFTAALAGLAAVLLARRDFGSGLAPARLGPASAPRSLGSPFGLAWRLHRGLLLSWTAGFVLLGLIFGGVGGSVLDIAAGNQELSDIFNRLGGSDALADSYFAGIAAIVGLIAACYAVQAALRLRDEETTGHAEMILSTAASRYAWAGSHLFFALLGPAVVLAAEGLAVGVTYPQGNLGEILGGVLVQLPAVWVLAGLAVLAFGLVPKLSGLAWAAPAICLLILLVGSTLQLSQWFLDISPFTHTPKLPGGDLTALPLVTLTLVAAVLTAVGIAALRRRNIPD</sequence>
<feature type="transmembrane region" description="Helical" evidence="1">
    <location>
        <begin position="17"/>
        <end position="35"/>
    </location>
</feature>
<evidence type="ECO:0000256" key="1">
    <source>
        <dbReference type="SAM" id="Phobius"/>
    </source>
</evidence>
<evidence type="ECO:0000313" key="2">
    <source>
        <dbReference type="EMBL" id="MBU2667449.1"/>
    </source>
</evidence>
<organism evidence="2 3">
    <name type="scientific">Paractinoplanes bogorensis</name>
    <dbReference type="NCBI Taxonomy" id="1610840"/>
    <lineage>
        <taxon>Bacteria</taxon>
        <taxon>Bacillati</taxon>
        <taxon>Actinomycetota</taxon>
        <taxon>Actinomycetes</taxon>
        <taxon>Micromonosporales</taxon>
        <taxon>Micromonosporaceae</taxon>
        <taxon>Paractinoplanes</taxon>
    </lineage>
</organism>
<gene>
    <name evidence="2" type="ORF">KOI35_28450</name>
</gene>
<reference evidence="2 3" key="1">
    <citation type="submission" date="2021-06" db="EMBL/GenBank/DDBJ databases">
        <title>Actinoplanes lichenicola sp. nov., and Actinoplanes ovalisporus sp. nov., isolated from lichen in Thailand.</title>
        <authorList>
            <person name="Saeng-In P."/>
            <person name="Kanchanasin P."/>
            <person name="Yuki M."/>
            <person name="Kudo T."/>
            <person name="Ohkuma M."/>
            <person name="Phongsopitanun W."/>
            <person name="Tanasupawat S."/>
        </authorList>
    </citation>
    <scope>NUCLEOTIDE SEQUENCE [LARGE SCALE GENOMIC DNA]</scope>
    <source>
        <strain evidence="2 3">NBRC 110975</strain>
    </source>
</reference>
<keyword evidence="1" id="KW-0812">Transmembrane</keyword>
<accession>A0ABS5YVH9</accession>
<feature type="transmembrane region" description="Helical" evidence="1">
    <location>
        <begin position="236"/>
        <end position="258"/>
    </location>
</feature>
<dbReference type="EMBL" id="JAHKKG010000009">
    <property type="protein sequence ID" value="MBU2667449.1"/>
    <property type="molecule type" value="Genomic_DNA"/>
</dbReference>
<feature type="transmembrane region" description="Helical" evidence="1">
    <location>
        <begin position="342"/>
        <end position="366"/>
    </location>
</feature>
<feature type="transmembrane region" description="Helical" evidence="1">
    <location>
        <begin position="155"/>
        <end position="176"/>
    </location>
</feature>
<feature type="transmembrane region" description="Helical" evidence="1">
    <location>
        <begin position="119"/>
        <end position="143"/>
    </location>
</feature>
<dbReference type="RefSeq" id="WP_215791711.1">
    <property type="nucleotide sequence ID" value="NZ_JAHKKG010000009.1"/>
</dbReference>
<feature type="transmembrane region" description="Helical" evidence="1">
    <location>
        <begin position="454"/>
        <end position="475"/>
    </location>
</feature>
<protein>
    <submittedName>
        <fullName evidence="2">ABC transporter permease</fullName>
    </submittedName>
</protein>
<feature type="transmembrane region" description="Helical" evidence="1">
    <location>
        <begin position="495"/>
        <end position="518"/>
    </location>
</feature>
<proteinExistence type="predicted"/>
<feature type="transmembrane region" description="Helical" evidence="1">
    <location>
        <begin position="188"/>
        <end position="209"/>
    </location>
</feature>
<comment type="caution">
    <text evidence="2">The sequence shown here is derived from an EMBL/GenBank/DDBJ whole genome shotgun (WGS) entry which is preliminary data.</text>
</comment>
<keyword evidence="3" id="KW-1185">Reference proteome</keyword>